<keyword evidence="4 6" id="KW-1133">Transmembrane helix</keyword>
<dbReference type="InterPro" id="IPR000731">
    <property type="entry name" value="SSD"/>
</dbReference>
<feature type="transmembrane region" description="Helical" evidence="6">
    <location>
        <begin position="17"/>
        <end position="34"/>
    </location>
</feature>
<evidence type="ECO:0000259" key="7">
    <source>
        <dbReference type="PROSITE" id="PS50156"/>
    </source>
</evidence>
<dbReference type="EMBL" id="BAABWN010000020">
    <property type="protein sequence ID" value="GAA6170147.1"/>
    <property type="molecule type" value="Genomic_DNA"/>
</dbReference>
<dbReference type="PANTHER" id="PTHR33406">
    <property type="entry name" value="MEMBRANE PROTEIN MJ1562-RELATED"/>
    <property type="match status" value="1"/>
</dbReference>
<reference evidence="8 9" key="1">
    <citation type="submission" date="2024-04" db="EMBL/GenBank/DDBJ databases">
        <title>Draft genome sequence of Sessilibacter corallicola NBRC 116591.</title>
        <authorList>
            <person name="Miyakawa T."/>
            <person name="Kusuya Y."/>
            <person name="Miura T."/>
        </authorList>
    </citation>
    <scope>NUCLEOTIDE SEQUENCE [LARGE SCALE GENOMIC DNA]</scope>
    <source>
        <strain evidence="8 9">KU-00831-HH</strain>
    </source>
</reference>
<evidence type="ECO:0000256" key="6">
    <source>
        <dbReference type="SAM" id="Phobius"/>
    </source>
</evidence>
<feature type="transmembrane region" description="Helical" evidence="6">
    <location>
        <begin position="689"/>
        <end position="712"/>
    </location>
</feature>
<proteinExistence type="predicted"/>
<feature type="transmembrane region" description="Helical" evidence="6">
    <location>
        <begin position="745"/>
        <end position="766"/>
    </location>
</feature>
<keyword evidence="9" id="KW-1185">Reference proteome</keyword>
<evidence type="ECO:0000256" key="2">
    <source>
        <dbReference type="ARBA" id="ARBA00022475"/>
    </source>
</evidence>
<organism evidence="8 9">
    <name type="scientific">Sessilibacter corallicola</name>
    <dbReference type="NCBI Taxonomy" id="2904075"/>
    <lineage>
        <taxon>Bacteria</taxon>
        <taxon>Pseudomonadati</taxon>
        <taxon>Pseudomonadota</taxon>
        <taxon>Gammaproteobacteria</taxon>
        <taxon>Cellvibrionales</taxon>
        <taxon>Cellvibrionaceae</taxon>
        <taxon>Sessilibacter</taxon>
    </lineage>
</organism>
<keyword evidence="2" id="KW-1003">Cell membrane</keyword>
<dbReference type="Proteomes" id="UP001465153">
    <property type="component" value="Unassembled WGS sequence"/>
</dbReference>
<keyword evidence="5 6" id="KW-0472">Membrane</keyword>
<gene>
    <name evidence="8" type="ORF">NBRC116591_39600</name>
</gene>
<dbReference type="InterPro" id="IPR004869">
    <property type="entry name" value="MMPL_dom"/>
</dbReference>
<feature type="transmembrane region" description="Helical" evidence="6">
    <location>
        <begin position="276"/>
        <end position="296"/>
    </location>
</feature>
<dbReference type="PRINTS" id="PR00702">
    <property type="entry name" value="ACRIFLAVINRP"/>
</dbReference>
<dbReference type="PROSITE" id="PS50156">
    <property type="entry name" value="SSD"/>
    <property type="match status" value="1"/>
</dbReference>
<evidence type="ECO:0000256" key="1">
    <source>
        <dbReference type="ARBA" id="ARBA00004651"/>
    </source>
</evidence>
<dbReference type="InterPro" id="IPR001036">
    <property type="entry name" value="Acrflvin-R"/>
</dbReference>
<feature type="transmembrane region" description="Helical" evidence="6">
    <location>
        <begin position="793"/>
        <end position="810"/>
    </location>
</feature>
<feature type="transmembrane region" description="Helical" evidence="6">
    <location>
        <begin position="216"/>
        <end position="238"/>
    </location>
</feature>
<dbReference type="PANTHER" id="PTHR33406:SF13">
    <property type="entry name" value="MEMBRANE PROTEIN YDFJ"/>
    <property type="match status" value="1"/>
</dbReference>
<evidence type="ECO:0000313" key="9">
    <source>
        <dbReference type="Proteomes" id="UP001465153"/>
    </source>
</evidence>
<feature type="transmembrane region" description="Helical" evidence="6">
    <location>
        <begin position="719"/>
        <end position="739"/>
    </location>
</feature>
<feature type="transmembrane region" description="Helical" evidence="6">
    <location>
        <begin position="343"/>
        <end position="369"/>
    </location>
</feature>
<dbReference type="SUPFAM" id="SSF82866">
    <property type="entry name" value="Multidrug efflux transporter AcrB transmembrane domain"/>
    <property type="match status" value="2"/>
</dbReference>
<evidence type="ECO:0000256" key="3">
    <source>
        <dbReference type="ARBA" id="ARBA00022692"/>
    </source>
</evidence>
<dbReference type="RefSeq" id="WP_353304482.1">
    <property type="nucleotide sequence ID" value="NZ_BAABWN010000020.1"/>
</dbReference>
<feature type="transmembrane region" description="Helical" evidence="6">
    <location>
        <begin position="317"/>
        <end position="337"/>
    </location>
</feature>
<dbReference type="Pfam" id="PF03176">
    <property type="entry name" value="MMPL"/>
    <property type="match status" value="2"/>
</dbReference>
<feature type="transmembrane region" description="Helical" evidence="6">
    <location>
        <begin position="816"/>
        <end position="838"/>
    </location>
</feature>
<keyword evidence="3 6" id="KW-0812">Transmembrane</keyword>
<name>A0ABQ0AEZ5_9GAMM</name>
<comment type="subcellular location">
    <subcellularLocation>
        <location evidence="1">Cell membrane</location>
        <topology evidence="1">Multi-pass membrane protein</topology>
    </subcellularLocation>
</comment>
<evidence type="ECO:0000256" key="5">
    <source>
        <dbReference type="ARBA" id="ARBA00023136"/>
    </source>
</evidence>
<evidence type="ECO:0000256" key="4">
    <source>
        <dbReference type="ARBA" id="ARBA00022989"/>
    </source>
</evidence>
<sequence>MINTDALCHFFINNRKWVFWVLLAVVATAAIQFPKIQTDTDPENMLPTTDLDRQYHNQVKETFALHDSLVIGIVNPDSIYHPKTLAKLVKVTEFIDGLDSVVHQDILSLATVDNISQKEPGTIQFEWMMKTPPQSDERAQQIRSQVSRLPFLRNTIVSIDEKAATIYVPLIDKNTSFKTANEIRRYIDSIESDSLDNDQWHITGLPVAEDQFGHEMFVQMGISAPLAGLVIFILLWVFFRNIPFITAPMIIAMATVIITMGTLIAFGFTVHIMSSMIAIFLMPIAVVDSVHFLSEFSDNYKKDSDVKEVLSEVVGRLFQPMLFTSITSSIGFYSLLLTPIPPVQIFGAFVGTGILLAFALTIIFLPAYISQLNSKNLEKLIEINPDSEDSKIAGSVRRFGQIANSNTKIWYLVFIAISGISAYGISKIEINDNPVRWFKPDHQIRIADQVLNHHFAGTYDAYIVLEQPKNHTQALINITLDFESKYTLQSEFKNILDEFVNNLEKPDSNLTSTVDDTLFALEDFSFLDISEEQLKLSQDFALQLEEFLENTKPFLNPGNLSYIADLQEYLNTTGLVGKSNSLSDIVKTVNRELHSGSSEDFRLPNSNPAVAQTLLQYQSSHRPQDLWHFVTRDYSQSLVWLQLTSGDNKDMQQVINKVDEYIAANPLPAGMDYHWAGKAYLNLIWQEKMVAGMFDSLSGAFILVFLIMALLFRSFVFGAVAMLPLSLSIAFIYGIIGIIGKDYDMPIAVLSALTLGISVDFAIHFIERLRVNYRQLDNWNLAIKAMFEEPGRAITRNAIVIAIGFTPLLFAPLVPYITVGVLLASIMAISAVATLIMIPSVLKPFHKRVFN</sequence>
<evidence type="ECO:0000313" key="8">
    <source>
        <dbReference type="EMBL" id="GAA6170147.1"/>
    </source>
</evidence>
<dbReference type="InterPro" id="IPR050545">
    <property type="entry name" value="Mycobact_MmpL"/>
</dbReference>
<accession>A0ABQ0AEZ5</accession>
<dbReference type="Gene3D" id="1.20.1640.10">
    <property type="entry name" value="Multidrug efflux transporter AcrB transmembrane domain"/>
    <property type="match status" value="2"/>
</dbReference>
<feature type="domain" description="SSD" evidence="7">
    <location>
        <begin position="247"/>
        <end position="371"/>
    </location>
</feature>
<protein>
    <recommendedName>
        <fullName evidence="7">SSD domain-containing protein</fullName>
    </recommendedName>
</protein>
<feature type="transmembrane region" description="Helical" evidence="6">
    <location>
        <begin position="409"/>
        <end position="426"/>
    </location>
</feature>
<comment type="caution">
    <text evidence="8">The sequence shown here is derived from an EMBL/GenBank/DDBJ whole genome shotgun (WGS) entry which is preliminary data.</text>
</comment>
<feature type="transmembrane region" description="Helical" evidence="6">
    <location>
        <begin position="250"/>
        <end position="270"/>
    </location>
</feature>